<evidence type="ECO:0000313" key="7">
    <source>
        <dbReference type="Proteomes" id="UP000199001"/>
    </source>
</evidence>
<dbReference type="GO" id="GO:0003700">
    <property type="term" value="F:DNA-binding transcription factor activity"/>
    <property type="evidence" value="ECO:0007669"/>
    <property type="project" value="InterPro"/>
</dbReference>
<dbReference type="Proteomes" id="UP000199001">
    <property type="component" value="Unassembled WGS sequence"/>
</dbReference>
<dbReference type="PROSITE" id="PS00041">
    <property type="entry name" value="HTH_ARAC_FAMILY_1"/>
    <property type="match status" value="1"/>
</dbReference>
<dbReference type="EMBL" id="FMHZ01000002">
    <property type="protein sequence ID" value="SCL49164.1"/>
    <property type="molecule type" value="Genomic_DNA"/>
</dbReference>
<keyword evidence="1" id="KW-0805">Transcription regulation</keyword>
<dbReference type="PANTHER" id="PTHR43130:SF3">
    <property type="entry name" value="HTH-TYPE TRANSCRIPTIONAL REGULATOR RV1931C"/>
    <property type="match status" value="1"/>
</dbReference>
<keyword evidence="7" id="KW-1185">Reference proteome</keyword>
<name>A0A1C6U598_9ACTN</name>
<dbReference type="SUPFAM" id="SSF46689">
    <property type="entry name" value="Homeodomain-like"/>
    <property type="match status" value="2"/>
</dbReference>
<dbReference type="AlphaFoldDB" id="A0A1C6U598"/>
<evidence type="ECO:0000256" key="1">
    <source>
        <dbReference type="ARBA" id="ARBA00023015"/>
    </source>
</evidence>
<proteinExistence type="predicted"/>
<keyword evidence="2" id="KW-0238">DNA-binding</keyword>
<dbReference type="InterPro" id="IPR018060">
    <property type="entry name" value="HTH_AraC"/>
</dbReference>
<dbReference type="Gene3D" id="3.40.50.880">
    <property type="match status" value="1"/>
</dbReference>
<dbReference type="InterPro" id="IPR009057">
    <property type="entry name" value="Homeodomain-like_sf"/>
</dbReference>
<sequence>MSGFLSVTAYVPDRVSTLAVGLAGEFFGALCGSSRTPGFRLAFCAERPGAVRTDLGLSLPVAHDLHRLAKGELVLILPGDHFRDEPSPEIVGAIQEAHARGAVIASSCVGSFLLAATGLLDGLRATTHWKHAEEFAARHPAVTVLPDDLFVDEGQLVTGAGSGATPDMYLHLLRREHGISVANAFGRGTVMPPPRTGGQPQYLEAPVPASRDDELLTEVLAWAAENLHRLVPVEELAARAVMSPRTFLRRVKAATGTTPHAWLLQQRLARAEELLESTALPLDEIARRVGYANSAVLRGQFVKRRGIPPRAYRRAFDARRTTARTSTACTAGSCGGTTAGAGARGVGGSPRRTR</sequence>
<dbReference type="PANTHER" id="PTHR43130">
    <property type="entry name" value="ARAC-FAMILY TRANSCRIPTIONAL REGULATOR"/>
    <property type="match status" value="1"/>
</dbReference>
<dbReference type="Pfam" id="PF12833">
    <property type="entry name" value="HTH_18"/>
    <property type="match status" value="1"/>
</dbReference>
<dbReference type="RefSeq" id="WP_091096135.1">
    <property type="nucleotide sequence ID" value="NZ_FMHZ01000002.1"/>
</dbReference>
<dbReference type="OrthoDB" id="4110300at2"/>
<dbReference type="InterPro" id="IPR029062">
    <property type="entry name" value="Class_I_gatase-like"/>
</dbReference>
<evidence type="ECO:0000313" key="6">
    <source>
        <dbReference type="EMBL" id="SCL49164.1"/>
    </source>
</evidence>
<feature type="region of interest" description="Disordered" evidence="4">
    <location>
        <begin position="328"/>
        <end position="354"/>
    </location>
</feature>
<feature type="compositionally biased region" description="Gly residues" evidence="4">
    <location>
        <begin position="333"/>
        <end position="348"/>
    </location>
</feature>
<dbReference type="SMART" id="SM00342">
    <property type="entry name" value="HTH_ARAC"/>
    <property type="match status" value="1"/>
</dbReference>
<gene>
    <name evidence="6" type="ORF">GA0070606_1425</name>
</gene>
<dbReference type="InterPro" id="IPR002818">
    <property type="entry name" value="DJ-1/PfpI"/>
</dbReference>
<organism evidence="6 7">
    <name type="scientific">Micromonospora citrea</name>
    <dbReference type="NCBI Taxonomy" id="47855"/>
    <lineage>
        <taxon>Bacteria</taxon>
        <taxon>Bacillati</taxon>
        <taxon>Actinomycetota</taxon>
        <taxon>Actinomycetes</taxon>
        <taxon>Micromonosporales</taxon>
        <taxon>Micromonosporaceae</taxon>
        <taxon>Micromonospora</taxon>
    </lineage>
</organism>
<dbReference type="Gene3D" id="1.10.10.60">
    <property type="entry name" value="Homeodomain-like"/>
    <property type="match status" value="1"/>
</dbReference>
<keyword evidence="3" id="KW-0804">Transcription</keyword>
<feature type="domain" description="HTH araC/xylS-type" evidence="5">
    <location>
        <begin position="217"/>
        <end position="315"/>
    </location>
</feature>
<dbReference type="SUPFAM" id="SSF52317">
    <property type="entry name" value="Class I glutamine amidotransferase-like"/>
    <property type="match status" value="1"/>
</dbReference>
<accession>A0A1C6U598</accession>
<evidence type="ECO:0000256" key="4">
    <source>
        <dbReference type="SAM" id="MobiDB-lite"/>
    </source>
</evidence>
<dbReference type="CDD" id="cd03137">
    <property type="entry name" value="GATase1_AraC_1"/>
    <property type="match status" value="1"/>
</dbReference>
<evidence type="ECO:0000259" key="5">
    <source>
        <dbReference type="PROSITE" id="PS01124"/>
    </source>
</evidence>
<dbReference type="InterPro" id="IPR018062">
    <property type="entry name" value="HTH_AraC-typ_CS"/>
</dbReference>
<dbReference type="PROSITE" id="PS01124">
    <property type="entry name" value="HTH_ARAC_FAMILY_2"/>
    <property type="match status" value="1"/>
</dbReference>
<dbReference type="Pfam" id="PF01965">
    <property type="entry name" value="DJ-1_PfpI"/>
    <property type="match status" value="1"/>
</dbReference>
<dbReference type="InterPro" id="IPR052158">
    <property type="entry name" value="INH-QAR"/>
</dbReference>
<reference evidence="7" key="1">
    <citation type="submission" date="2016-06" db="EMBL/GenBank/DDBJ databases">
        <authorList>
            <person name="Varghese N."/>
            <person name="Submissions Spin"/>
        </authorList>
    </citation>
    <scope>NUCLEOTIDE SEQUENCE [LARGE SCALE GENOMIC DNA]</scope>
    <source>
        <strain evidence="7">DSM 43903</strain>
    </source>
</reference>
<evidence type="ECO:0000256" key="3">
    <source>
        <dbReference type="ARBA" id="ARBA00023163"/>
    </source>
</evidence>
<dbReference type="STRING" id="47855.GA0070606_1425"/>
<protein>
    <submittedName>
        <fullName evidence="6">Transcriptional regulator, AraC family with amidase-like domain</fullName>
    </submittedName>
</protein>
<dbReference type="GO" id="GO:0043565">
    <property type="term" value="F:sequence-specific DNA binding"/>
    <property type="evidence" value="ECO:0007669"/>
    <property type="project" value="InterPro"/>
</dbReference>
<evidence type="ECO:0000256" key="2">
    <source>
        <dbReference type="ARBA" id="ARBA00023125"/>
    </source>
</evidence>